<dbReference type="Gene3D" id="3.30.420.10">
    <property type="entry name" value="Ribonuclease H-like superfamily/Ribonuclease H"/>
    <property type="match status" value="1"/>
</dbReference>
<reference evidence="1 2" key="1">
    <citation type="journal article" date="2021" name="Commun. Biol.">
        <title>The genome of Shorea leprosula (Dipterocarpaceae) highlights the ecological relevance of drought in aseasonal tropical rainforests.</title>
        <authorList>
            <person name="Ng K.K.S."/>
            <person name="Kobayashi M.J."/>
            <person name="Fawcett J.A."/>
            <person name="Hatakeyama M."/>
            <person name="Paape T."/>
            <person name="Ng C.H."/>
            <person name="Ang C.C."/>
            <person name="Tnah L.H."/>
            <person name="Lee C.T."/>
            <person name="Nishiyama T."/>
            <person name="Sese J."/>
            <person name="O'Brien M.J."/>
            <person name="Copetti D."/>
            <person name="Mohd Noor M.I."/>
            <person name="Ong R.C."/>
            <person name="Putra M."/>
            <person name="Sireger I.Z."/>
            <person name="Indrioko S."/>
            <person name="Kosugi Y."/>
            <person name="Izuno A."/>
            <person name="Isagi Y."/>
            <person name="Lee S.L."/>
            <person name="Shimizu K.K."/>
        </authorList>
    </citation>
    <scope>NUCLEOTIDE SEQUENCE [LARGE SCALE GENOMIC DNA]</scope>
    <source>
        <strain evidence="1">214</strain>
    </source>
</reference>
<dbReference type="InterPro" id="IPR036397">
    <property type="entry name" value="RNaseH_sf"/>
</dbReference>
<accession>A0AAV5INK7</accession>
<dbReference type="SUPFAM" id="SSF53098">
    <property type="entry name" value="Ribonuclease H-like"/>
    <property type="match status" value="1"/>
</dbReference>
<evidence type="ECO:0000313" key="1">
    <source>
        <dbReference type="EMBL" id="GKV01406.1"/>
    </source>
</evidence>
<gene>
    <name evidence="1" type="ORF">SLEP1_g13960</name>
</gene>
<dbReference type="Proteomes" id="UP001054252">
    <property type="component" value="Unassembled WGS sequence"/>
</dbReference>
<dbReference type="EMBL" id="BPVZ01000017">
    <property type="protein sequence ID" value="GKV01406.1"/>
    <property type="molecule type" value="Genomic_DNA"/>
</dbReference>
<keyword evidence="2" id="KW-1185">Reference proteome</keyword>
<sequence>MNIPLSLLSSMSTCQVQIHGVCVKAHLIDHAALVDSHIAQTKTSMKSCSLWRSRLFSLDVKTDENNVPQLLILCAGTQCFIIQLGYLESYPYNLSDLFSQEDFCFVSARMSLILRSSITFKLGQILKIGAACKNGIDLGYMAARVLKNPDLIQERSLEKLAEAAGVTLKQPTLFGTKTPAWSARVFTAEQIKLAIHDAYAEYLIGFKLLEKIYC</sequence>
<dbReference type="AlphaFoldDB" id="A0AAV5INK7"/>
<evidence type="ECO:0000313" key="2">
    <source>
        <dbReference type="Proteomes" id="UP001054252"/>
    </source>
</evidence>
<evidence type="ECO:0008006" key="3">
    <source>
        <dbReference type="Google" id="ProtNLM"/>
    </source>
</evidence>
<proteinExistence type="predicted"/>
<organism evidence="1 2">
    <name type="scientific">Rubroshorea leprosula</name>
    <dbReference type="NCBI Taxonomy" id="152421"/>
    <lineage>
        <taxon>Eukaryota</taxon>
        <taxon>Viridiplantae</taxon>
        <taxon>Streptophyta</taxon>
        <taxon>Embryophyta</taxon>
        <taxon>Tracheophyta</taxon>
        <taxon>Spermatophyta</taxon>
        <taxon>Magnoliopsida</taxon>
        <taxon>eudicotyledons</taxon>
        <taxon>Gunneridae</taxon>
        <taxon>Pentapetalae</taxon>
        <taxon>rosids</taxon>
        <taxon>malvids</taxon>
        <taxon>Malvales</taxon>
        <taxon>Dipterocarpaceae</taxon>
        <taxon>Rubroshorea</taxon>
    </lineage>
</organism>
<dbReference type="InterPro" id="IPR012337">
    <property type="entry name" value="RNaseH-like_sf"/>
</dbReference>
<dbReference type="GO" id="GO:0003676">
    <property type="term" value="F:nucleic acid binding"/>
    <property type="evidence" value="ECO:0007669"/>
    <property type="project" value="InterPro"/>
</dbReference>
<comment type="caution">
    <text evidence="1">The sequence shown here is derived from an EMBL/GenBank/DDBJ whole genome shotgun (WGS) entry which is preliminary data.</text>
</comment>
<protein>
    <recommendedName>
        <fullName evidence="3">3'-5' exonuclease domain-containing protein</fullName>
    </recommendedName>
</protein>
<name>A0AAV5INK7_9ROSI</name>